<dbReference type="InterPro" id="IPR043129">
    <property type="entry name" value="ATPase_NBD"/>
</dbReference>
<evidence type="ECO:0000313" key="9">
    <source>
        <dbReference type="Proteomes" id="UP001233271"/>
    </source>
</evidence>
<dbReference type="InterPro" id="IPR017861">
    <property type="entry name" value="KAE1/TsaD"/>
</dbReference>
<keyword evidence="2" id="KW-0808">Transferase</keyword>
<dbReference type="GO" id="GO:0072670">
    <property type="term" value="P:mitochondrial tRNA threonylcarbamoyladenosine modification"/>
    <property type="evidence" value="ECO:0007669"/>
    <property type="project" value="TreeGrafter"/>
</dbReference>
<dbReference type="AlphaFoldDB" id="A0AA48IB43"/>
<keyword evidence="3" id="KW-0819">tRNA processing</keyword>
<evidence type="ECO:0000256" key="4">
    <source>
        <dbReference type="ARBA" id="ARBA00022723"/>
    </source>
</evidence>
<dbReference type="Proteomes" id="UP001233271">
    <property type="component" value="Chromosome 1"/>
</dbReference>
<keyword evidence="9" id="KW-1185">Reference proteome</keyword>
<dbReference type="RefSeq" id="XP_060452837.1">
    <property type="nucleotide sequence ID" value="XM_060598666.1"/>
</dbReference>
<dbReference type="GO" id="GO:0005739">
    <property type="term" value="C:mitochondrion"/>
    <property type="evidence" value="ECO:0007669"/>
    <property type="project" value="TreeGrafter"/>
</dbReference>
<dbReference type="GO" id="GO:0061711">
    <property type="term" value="F:tRNA N(6)-L-threonylcarbamoyladenine synthase activity"/>
    <property type="evidence" value="ECO:0007669"/>
    <property type="project" value="UniProtKB-EC"/>
</dbReference>
<evidence type="ECO:0000256" key="5">
    <source>
        <dbReference type="ARBA" id="ARBA00023315"/>
    </source>
</evidence>
<dbReference type="KEGG" id="ccac:CcaHIS019_0102890"/>
<accession>A0AA48IB43</accession>
<feature type="domain" description="Gcp-like" evidence="7">
    <location>
        <begin position="2"/>
        <end position="275"/>
    </location>
</feature>
<dbReference type="GeneID" id="85491442"/>
<keyword evidence="5" id="KW-0012">Acyltransferase</keyword>
<evidence type="ECO:0000256" key="2">
    <source>
        <dbReference type="ARBA" id="ARBA00022679"/>
    </source>
</evidence>
<keyword evidence="4" id="KW-0479">Metal-binding</keyword>
<dbReference type="GO" id="GO:0046872">
    <property type="term" value="F:metal ion binding"/>
    <property type="evidence" value="ECO:0007669"/>
    <property type="project" value="UniProtKB-KW"/>
</dbReference>
<dbReference type="NCBIfam" id="TIGR00329">
    <property type="entry name" value="gcp_kae1"/>
    <property type="match status" value="1"/>
</dbReference>
<organism evidence="8 9">
    <name type="scientific">Cutaneotrichosporon cavernicola</name>
    <dbReference type="NCBI Taxonomy" id="279322"/>
    <lineage>
        <taxon>Eukaryota</taxon>
        <taxon>Fungi</taxon>
        <taxon>Dikarya</taxon>
        <taxon>Basidiomycota</taxon>
        <taxon>Agaricomycotina</taxon>
        <taxon>Tremellomycetes</taxon>
        <taxon>Trichosporonales</taxon>
        <taxon>Trichosporonaceae</taxon>
        <taxon>Cutaneotrichosporon</taxon>
    </lineage>
</organism>
<dbReference type="InterPro" id="IPR000905">
    <property type="entry name" value="Gcp-like_dom"/>
</dbReference>
<dbReference type="PRINTS" id="PR00789">
    <property type="entry name" value="OSIALOPTASE"/>
</dbReference>
<evidence type="ECO:0000259" key="7">
    <source>
        <dbReference type="Pfam" id="PF00814"/>
    </source>
</evidence>
<gene>
    <name evidence="8" type="primary">QRI7</name>
    <name evidence="8" type="ORF">CcaverHIS019_0102890</name>
</gene>
<proteinExistence type="predicted"/>
<evidence type="ECO:0000313" key="8">
    <source>
        <dbReference type="EMBL" id="BEI87571.1"/>
    </source>
</evidence>
<protein>
    <recommendedName>
        <fullName evidence="1">N(6)-L-threonylcarbamoyladenine synthase</fullName>
        <ecNumber evidence="1">2.3.1.234</ecNumber>
    </recommendedName>
</protein>
<dbReference type="Pfam" id="PF00814">
    <property type="entry name" value="TsaD"/>
    <property type="match status" value="1"/>
</dbReference>
<sequence>MPKAISQALADAKLRLDDLDAIAYTRGPGMFGCLTVCTTAARALAAASGKPIVGVHHMQAHALTALLTEEKPPEFPFFTLLVSGGHTQLVLAEDMSKYRIVMTTTDNAVGDVFDKVARLLHLPPSPTRGLGPVLEEYAARPPLPPYDEAPLRLPLPLEGRNKDTLAFSFSGLLSATERLAKKESHGSEGVSEAVQRAVARAFQTAAMRHLADKVHLAIDTLGFPVRGLVVSGGVGSNKYLRESMKAMCDAIHSGAIPAYYPPIELCTDNAAMIAWTAILRLQDGLVCEPFDLPIRKKWSLEDLYDDVPASSYRS</sequence>
<comment type="catalytic activity">
    <reaction evidence="6">
        <text>L-threonylcarbamoyladenylate + adenosine(37) in tRNA = N(6)-L-threonylcarbamoyladenosine(37) in tRNA + AMP + H(+)</text>
        <dbReference type="Rhea" id="RHEA:37059"/>
        <dbReference type="Rhea" id="RHEA-COMP:10162"/>
        <dbReference type="Rhea" id="RHEA-COMP:10163"/>
        <dbReference type="ChEBI" id="CHEBI:15378"/>
        <dbReference type="ChEBI" id="CHEBI:73682"/>
        <dbReference type="ChEBI" id="CHEBI:74411"/>
        <dbReference type="ChEBI" id="CHEBI:74418"/>
        <dbReference type="ChEBI" id="CHEBI:456215"/>
        <dbReference type="EC" id="2.3.1.234"/>
    </reaction>
</comment>
<dbReference type="Gene3D" id="3.30.420.40">
    <property type="match status" value="2"/>
</dbReference>
<dbReference type="PANTHER" id="PTHR11735">
    <property type="entry name" value="TRNA N6-ADENOSINE THREONYLCARBAMOYLTRANSFERASE"/>
    <property type="match status" value="1"/>
</dbReference>
<evidence type="ECO:0000256" key="6">
    <source>
        <dbReference type="ARBA" id="ARBA00048117"/>
    </source>
</evidence>
<reference evidence="8" key="1">
    <citation type="journal article" date="2023" name="BMC Genomics">
        <title>Chromosome-level genome assemblies of Cutaneotrichosporon spp. (Trichosporonales, Basidiomycota) reveal imbalanced evolution between nucleotide sequences and chromosome synteny.</title>
        <authorList>
            <person name="Kobayashi Y."/>
            <person name="Kayamori A."/>
            <person name="Aoki K."/>
            <person name="Shiwa Y."/>
            <person name="Matsutani M."/>
            <person name="Fujita N."/>
            <person name="Sugita T."/>
            <person name="Iwasaki W."/>
            <person name="Tanaka N."/>
            <person name="Takashima M."/>
        </authorList>
    </citation>
    <scope>NUCLEOTIDE SEQUENCE</scope>
    <source>
        <strain evidence="8">HIS019</strain>
    </source>
</reference>
<evidence type="ECO:0000256" key="1">
    <source>
        <dbReference type="ARBA" id="ARBA00012156"/>
    </source>
</evidence>
<dbReference type="SUPFAM" id="SSF53067">
    <property type="entry name" value="Actin-like ATPase domain"/>
    <property type="match status" value="1"/>
</dbReference>
<evidence type="ECO:0000256" key="3">
    <source>
        <dbReference type="ARBA" id="ARBA00022694"/>
    </source>
</evidence>
<dbReference type="EMBL" id="AP028212">
    <property type="protein sequence ID" value="BEI87571.1"/>
    <property type="molecule type" value="Genomic_DNA"/>
</dbReference>
<name>A0AA48IB43_9TREE</name>
<dbReference type="PANTHER" id="PTHR11735:SF6">
    <property type="entry name" value="TRNA N6-ADENOSINE THREONYLCARBAMOYLTRANSFERASE, MITOCHONDRIAL"/>
    <property type="match status" value="1"/>
</dbReference>
<dbReference type="EC" id="2.3.1.234" evidence="1"/>